<feature type="transmembrane region" description="Helical" evidence="1">
    <location>
        <begin position="204"/>
        <end position="228"/>
    </location>
</feature>
<keyword evidence="2" id="KW-0732">Signal</keyword>
<evidence type="ECO:0008006" key="5">
    <source>
        <dbReference type="Google" id="ProtNLM"/>
    </source>
</evidence>
<reference evidence="3" key="1">
    <citation type="journal article" date="2023" name="Mol. Phylogenet. Evol.">
        <title>Genome-scale phylogeny and comparative genomics of the fungal order Sordariales.</title>
        <authorList>
            <person name="Hensen N."/>
            <person name="Bonometti L."/>
            <person name="Westerberg I."/>
            <person name="Brannstrom I.O."/>
            <person name="Guillou S."/>
            <person name="Cros-Aarteil S."/>
            <person name="Calhoun S."/>
            <person name="Haridas S."/>
            <person name="Kuo A."/>
            <person name="Mondo S."/>
            <person name="Pangilinan J."/>
            <person name="Riley R."/>
            <person name="LaButti K."/>
            <person name="Andreopoulos B."/>
            <person name="Lipzen A."/>
            <person name="Chen C."/>
            <person name="Yan M."/>
            <person name="Daum C."/>
            <person name="Ng V."/>
            <person name="Clum A."/>
            <person name="Steindorff A."/>
            <person name="Ohm R.A."/>
            <person name="Martin F."/>
            <person name="Silar P."/>
            <person name="Natvig D.O."/>
            <person name="Lalanne C."/>
            <person name="Gautier V."/>
            <person name="Ament-Velasquez S.L."/>
            <person name="Kruys A."/>
            <person name="Hutchinson M.I."/>
            <person name="Powell A.J."/>
            <person name="Barry K."/>
            <person name="Miller A.N."/>
            <person name="Grigoriev I.V."/>
            <person name="Debuchy R."/>
            <person name="Gladieux P."/>
            <person name="Hiltunen Thoren M."/>
            <person name="Johannesson H."/>
        </authorList>
    </citation>
    <scope>NUCLEOTIDE SEQUENCE</scope>
    <source>
        <strain evidence="3">CBS 123565</strain>
    </source>
</reference>
<keyword evidence="4" id="KW-1185">Reference proteome</keyword>
<reference evidence="3" key="2">
    <citation type="submission" date="2023-05" db="EMBL/GenBank/DDBJ databases">
        <authorList>
            <consortium name="Lawrence Berkeley National Laboratory"/>
            <person name="Steindorff A."/>
            <person name="Hensen N."/>
            <person name="Bonometti L."/>
            <person name="Westerberg I."/>
            <person name="Brannstrom I.O."/>
            <person name="Guillou S."/>
            <person name="Cros-Aarteil S."/>
            <person name="Calhoun S."/>
            <person name="Haridas S."/>
            <person name="Kuo A."/>
            <person name="Mondo S."/>
            <person name="Pangilinan J."/>
            <person name="Riley R."/>
            <person name="Labutti K."/>
            <person name="Andreopoulos B."/>
            <person name="Lipzen A."/>
            <person name="Chen C."/>
            <person name="Yanf M."/>
            <person name="Daum C."/>
            <person name="Ng V."/>
            <person name="Clum A."/>
            <person name="Ohm R."/>
            <person name="Martin F."/>
            <person name="Silar P."/>
            <person name="Natvig D."/>
            <person name="Lalanne C."/>
            <person name="Gautier V."/>
            <person name="Ament-Velasquez S.L."/>
            <person name="Kruys A."/>
            <person name="Hutchinson M.I."/>
            <person name="Powell A.J."/>
            <person name="Barry K."/>
            <person name="Miller A.N."/>
            <person name="Grigoriev I.V."/>
            <person name="Debuchy R."/>
            <person name="Gladieux P."/>
            <person name="Thoren M.H."/>
            <person name="Johannesson H."/>
        </authorList>
    </citation>
    <scope>NUCLEOTIDE SEQUENCE</scope>
    <source>
        <strain evidence="3">CBS 123565</strain>
    </source>
</reference>
<keyword evidence="1" id="KW-1133">Transmembrane helix</keyword>
<keyword evidence="1" id="KW-0472">Membrane</keyword>
<evidence type="ECO:0000256" key="2">
    <source>
        <dbReference type="SAM" id="SignalP"/>
    </source>
</evidence>
<proteinExistence type="predicted"/>
<sequence>MKLFWATSLLYIVPIRAAQSCYFPNGSPSPGTAPCDPDAENSMCCDKSQGAFCLSNKLCRGPDGNLIRGACTDRNWAAPECAYYCLSANRGGHDLISCSNVTNTDTSYCCDGHRDFCCNDGVARFEVLPANPQIWATYDLTSSKFIVQRAAATSTPPTGSSAALLSSTPIATTGTHLVSQTPSSAFTPPGQPTEATSPSGLPTVAIAGIAACGVVVVSLAVAIAFLVWKLRRNKARLLEEQAKTAEMKQQMTAQAQAQAQGQYGYGPGQAGYYPYKAPLPPQEVDACRLPTEVDGYRPPAELPAPGRRSRF</sequence>
<dbReference type="EMBL" id="MU853410">
    <property type="protein sequence ID" value="KAK4133910.1"/>
    <property type="molecule type" value="Genomic_DNA"/>
</dbReference>
<feature type="signal peptide" evidence="2">
    <location>
        <begin position="1"/>
        <end position="17"/>
    </location>
</feature>
<organism evidence="3 4">
    <name type="scientific">Trichocladium antarcticum</name>
    <dbReference type="NCBI Taxonomy" id="1450529"/>
    <lineage>
        <taxon>Eukaryota</taxon>
        <taxon>Fungi</taxon>
        <taxon>Dikarya</taxon>
        <taxon>Ascomycota</taxon>
        <taxon>Pezizomycotina</taxon>
        <taxon>Sordariomycetes</taxon>
        <taxon>Sordariomycetidae</taxon>
        <taxon>Sordariales</taxon>
        <taxon>Chaetomiaceae</taxon>
        <taxon>Trichocladium</taxon>
    </lineage>
</organism>
<protein>
    <recommendedName>
        <fullName evidence="5">Mid2 domain-containing protein</fullName>
    </recommendedName>
</protein>
<evidence type="ECO:0000313" key="3">
    <source>
        <dbReference type="EMBL" id="KAK4133910.1"/>
    </source>
</evidence>
<dbReference type="AlphaFoldDB" id="A0AAN6ZCE4"/>
<dbReference type="Proteomes" id="UP001304895">
    <property type="component" value="Unassembled WGS sequence"/>
</dbReference>
<accession>A0AAN6ZCE4</accession>
<gene>
    <name evidence="3" type="ORF">BT67DRAFT_381674</name>
</gene>
<comment type="caution">
    <text evidence="3">The sequence shown here is derived from an EMBL/GenBank/DDBJ whole genome shotgun (WGS) entry which is preliminary data.</text>
</comment>
<name>A0AAN6ZCE4_9PEZI</name>
<keyword evidence="1" id="KW-0812">Transmembrane</keyword>
<feature type="chain" id="PRO_5043052804" description="Mid2 domain-containing protein" evidence="2">
    <location>
        <begin position="18"/>
        <end position="311"/>
    </location>
</feature>
<evidence type="ECO:0000256" key="1">
    <source>
        <dbReference type="SAM" id="Phobius"/>
    </source>
</evidence>
<evidence type="ECO:0000313" key="4">
    <source>
        <dbReference type="Proteomes" id="UP001304895"/>
    </source>
</evidence>